<sequence>MTDPRPTEAADDLFAQASGWYFRLQADDLTPAEAAAFAAWRAQGRAQEQAWQEVIDLLGALRTPAQRIRQA</sequence>
<organism evidence="2 3">
    <name type="scientific">Pseudomonas brassicae</name>
    <dbReference type="NCBI Taxonomy" id="2708063"/>
    <lineage>
        <taxon>Bacteria</taxon>
        <taxon>Pseudomonadati</taxon>
        <taxon>Pseudomonadota</taxon>
        <taxon>Gammaproteobacteria</taxon>
        <taxon>Pseudomonadales</taxon>
        <taxon>Pseudomonadaceae</taxon>
        <taxon>Pseudomonas</taxon>
    </lineage>
</organism>
<evidence type="ECO:0000313" key="3">
    <source>
        <dbReference type="Proteomes" id="UP000480410"/>
    </source>
</evidence>
<dbReference type="Pfam" id="PF16220">
    <property type="entry name" value="DUF4880"/>
    <property type="match status" value="1"/>
</dbReference>
<comment type="caution">
    <text evidence="2">The sequence shown here is derived from an EMBL/GenBank/DDBJ whole genome shotgun (WGS) entry which is preliminary data.</text>
</comment>
<proteinExistence type="predicted"/>
<dbReference type="AlphaFoldDB" id="A0A6M0CYD2"/>
<reference evidence="2 3" key="1">
    <citation type="submission" date="2020-02" db="EMBL/GenBank/DDBJ databases">
        <title>Broccoli isolated Pseudomonas sp.</title>
        <authorList>
            <person name="Fujikawa T."/>
            <person name="Sawada H."/>
        </authorList>
    </citation>
    <scope>NUCLEOTIDE SEQUENCE [LARGE SCALE GENOMIC DNA]</scope>
    <source>
        <strain evidence="2 3">MAFF212428</strain>
    </source>
</reference>
<dbReference type="EMBL" id="JAAHBV010000870">
    <property type="protein sequence ID" value="NER62502.1"/>
    <property type="molecule type" value="Genomic_DNA"/>
</dbReference>
<evidence type="ECO:0000313" key="2">
    <source>
        <dbReference type="EMBL" id="NER62502.1"/>
    </source>
</evidence>
<gene>
    <name evidence="2" type="ORF">G3435_26335</name>
</gene>
<evidence type="ECO:0000259" key="1">
    <source>
        <dbReference type="Pfam" id="PF16220"/>
    </source>
</evidence>
<dbReference type="InterPro" id="IPR032623">
    <property type="entry name" value="FecR_N"/>
</dbReference>
<feature type="non-terminal residue" evidence="2">
    <location>
        <position position="71"/>
    </location>
</feature>
<accession>A0A6M0CYD2</accession>
<protein>
    <submittedName>
        <fullName evidence="2">DUF4880 domain-containing protein</fullName>
    </submittedName>
</protein>
<name>A0A6M0CYD2_9PSED</name>
<feature type="domain" description="FecR N-terminal" evidence="1">
    <location>
        <begin position="16"/>
        <end position="54"/>
    </location>
</feature>
<dbReference type="Proteomes" id="UP000480410">
    <property type="component" value="Unassembled WGS sequence"/>
</dbReference>